<evidence type="ECO:0000256" key="10">
    <source>
        <dbReference type="ARBA" id="ARBA00022695"/>
    </source>
</evidence>
<dbReference type="PANTHER" id="PTHR20884:SF8">
    <property type="entry name" value="GDP-D-GLUCOSE PHOSPHORYLASE 1"/>
    <property type="match status" value="1"/>
</dbReference>
<evidence type="ECO:0000313" key="15">
    <source>
        <dbReference type="Proteomes" id="UP000887581"/>
    </source>
</evidence>
<dbReference type="GO" id="GO:0005085">
    <property type="term" value="F:guanyl-nucleotide exchange factor activity"/>
    <property type="evidence" value="ECO:0007669"/>
    <property type="project" value="UniProtKB-KW"/>
</dbReference>
<dbReference type="Proteomes" id="UP000887581">
    <property type="component" value="Unplaced"/>
</dbReference>
<evidence type="ECO:0000256" key="11">
    <source>
        <dbReference type="ARBA" id="ARBA00022741"/>
    </source>
</evidence>
<dbReference type="GO" id="GO:0005737">
    <property type="term" value="C:cytoplasm"/>
    <property type="evidence" value="ECO:0007669"/>
    <property type="project" value="UniProtKB-SubCell"/>
</dbReference>
<accession>A0A915PMB5</accession>
<protein>
    <recommendedName>
        <fullName evidence="6">GDP-D-glucose phosphorylase 1</fullName>
        <ecNumber evidence="5">2.7.7.78</ecNumber>
    </recommendedName>
</protein>
<feature type="domain" description="GDPGP1-like C-terminal" evidence="13">
    <location>
        <begin position="393"/>
        <end position="512"/>
    </location>
</feature>
<sequence length="578" mass="65515">MATINIVVSGLDDTNTYPATEYLPTRCAISCAVFSGPVLLGRTGVFPDPLWIFGASRGAIRIRRDLNMLNAVGMCLILTSYCSSQTDLSVQVKGFNAAMTSLFLKQLRHFEECVVRCFGFVLIYEHFSMSHMAATGSSSGTRRFRPTVELPIEEENVSSTSLFTYSASDFIYDLRTPIAKDIDCRSKFEDLLMSKWEDAEKCKLLNYDLNCMYKLLEGNFNFSVQLNVERGERRRKPMHFRAVREPFSNLRWNFMKLKQKEILLHLQRKDHLLSNNSSDRHVVAVNAAPLGRGHSLLLPSINRCEPQILSETAVRLATDTMLLAKNNSFHVLFNSLLALASINHLHLHLLTWPYESDLINRRCEHLYDDIYVIKRPIWFAYTIVFQLTGPEQYEKSITRCADYLSTHEVAHNIFFSRAQPLRTSGAVHSEDTTNVLPQLVTAYIFPRVAVIGAKPAKSFSPASLELSGCMTAYTYQFFETVTEEGVLRIIDEEATLSDSRFNQICSELIDVLSGKVLVEHSFADKGEQQLSSPELDELHDSFQTFEVHSPRHFFPADCQQFTFEGESKRADAKPGGSL</sequence>
<evidence type="ECO:0000256" key="3">
    <source>
        <dbReference type="ARBA" id="ARBA00004496"/>
    </source>
</evidence>
<reference evidence="16" key="1">
    <citation type="submission" date="2022-11" db="UniProtKB">
        <authorList>
            <consortium name="WormBaseParasite"/>
        </authorList>
    </citation>
    <scope>IDENTIFICATION</scope>
</reference>
<evidence type="ECO:0000259" key="14">
    <source>
        <dbReference type="Pfam" id="PF26217"/>
    </source>
</evidence>
<dbReference type="PANTHER" id="PTHR20884">
    <property type="entry name" value="GDP-D-GLUCOSE PHOSPHORYLASE 1"/>
    <property type="match status" value="1"/>
</dbReference>
<evidence type="ECO:0000256" key="8">
    <source>
        <dbReference type="ARBA" id="ARBA00022658"/>
    </source>
</evidence>
<dbReference type="EC" id="2.7.7.78" evidence="5"/>
<keyword evidence="9" id="KW-0808">Transferase</keyword>
<feature type="domain" description="GDPGP1-like N-terminal" evidence="14">
    <location>
        <begin position="187"/>
        <end position="349"/>
    </location>
</feature>
<evidence type="ECO:0000313" key="16">
    <source>
        <dbReference type="WBParaSite" id="sdigi.contig247.g6644.t1"/>
    </source>
</evidence>
<keyword evidence="11" id="KW-0547">Nucleotide-binding</keyword>
<dbReference type="GO" id="GO:0006006">
    <property type="term" value="P:glucose metabolic process"/>
    <property type="evidence" value="ECO:0007669"/>
    <property type="project" value="TreeGrafter"/>
</dbReference>
<evidence type="ECO:0000256" key="12">
    <source>
        <dbReference type="ARBA" id="ARBA00022801"/>
    </source>
</evidence>
<dbReference type="GO" id="GO:0080048">
    <property type="term" value="F:GDP-D-glucose phosphorylase activity"/>
    <property type="evidence" value="ECO:0007669"/>
    <property type="project" value="UniProtKB-EC"/>
</dbReference>
<keyword evidence="10" id="KW-0548">Nucleotidyltransferase</keyword>
<dbReference type="WBParaSite" id="sdigi.contig247.g6644.t1">
    <property type="protein sequence ID" value="sdigi.contig247.g6644.t1"/>
    <property type="gene ID" value="sdigi.contig247.g6644"/>
</dbReference>
<proteinExistence type="inferred from homology"/>
<evidence type="ECO:0000256" key="6">
    <source>
        <dbReference type="ARBA" id="ARBA00018857"/>
    </source>
</evidence>
<organism evidence="15 16">
    <name type="scientific">Setaria digitata</name>
    <dbReference type="NCBI Taxonomy" id="48799"/>
    <lineage>
        <taxon>Eukaryota</taxon>
        <taxon>Metazoa</taxon>
        <taxon>Ecdysozoa</taxon>
        <taxon>Nematoda</taxon>
        <taxon>Chromadorea</taxon>
        <taxon>Rhabditida</taxon>
        <taxon>Spirurina</taxon>
        <taxon>Spiruromorpha</taxon>
        <taxon>Filarioidea</taxon>
        <taxon>Setariidae</taxon>
        <taxon>Setaria</taxon>
    </lineage>
</organism>
<dbReference type="InterPro" id="IPR058866">
    <property type="entry name" value="GDPGP1_N"/>
</dbReference>
<dbReference type="AlphaFoldDB" id="A0A915PMB5"/>
<evidence type="ECO:0000256" key="7">
    <source>
        <dbReference type="ARBA" id="ARBA00022490"/>
    </source>
</evidence>
<dbReference type="Pfam" id="PF26217">
    <property type="entry name" value="GDPGP1_N"/>
    <property type="match status" value="1"/>
</dbReference>
<evidence type="ECO:0000259" key="13">
    <source>
        <dbReference type="Pfam" id="PF26216"/>
    </source>
</evidence>
<dbReference type="InterPro" id="IPR058865">
    <property type="entry name" value="GDPGP1_C"/>
</dbReference>
<keyword evidence="12" id="KW-0378">Hydrolase</keyword>
<keyword evidence="7" id="KW-0963">Cytoplasm</keyword>
<keyword evidence="8" id="KW-0344">Guanine-nucleotide releasing factor</keyword>
<dbReference type="InterPro" id="IPR026506">
    <property type="entry name" value="GDPGP"/>
</dbReference>
<name>A0A915PMB5_9BILA</name>
<evidence type="ECO:0000256" key="1">
    <source>
        <dbReference type="ARBA" id="ARBA00000063"/>
    </source>
</evidence>
<dbReference type="GO" id="GO:0016787">
    <property type="term" value="F:hydrolase activity"/>
    <property type="evidence" value="ECO:0007669"/>
    <property type="project" value="UniProtKB-KW"/>
</dbReference>
<evidence type="ECO:0000256" key="2">
    <source>
        <dbReference type="ARBA" id="ARBA00003049"/>
    </source>
</evidence>
<keyword evidence="15" id="KW-1185">Reference proteome</keyword>
<evidence type="ECO:0000256" key="4">
    <source>
        <dbReference type="ARBA" id="ARBA00006451"/>
    </source>
</evidence>
<comment type="catalytic activity">
    <reaction evidence="1">
        <text>GDP-alpha-D-glucose + phosphate = alpha-D-glucose 1-phosphate + GDP + H(+)</text>
        <dbReference type="Rhea" id="RHEA:30387"/>
        <dbReference type="ChEBI" id="CHEBI:15378"/>
        <dbReference type="ChEBI" id="CHEBI:43474"/>
        <dbReference type="ChEBI" id="CHEBI:58189"/>
        <dbReference type="ChEBI" id="CHEBI:58601"/>
        <dbReference type="ChEBI" id="CHEBI:62230"/>
        <dbReference type="EC" id="2.7.7.78"/>
    </reaction>
</comment>
<comment type="similarity">
    <text evidence="4">Belongs to the GDPGP1 family.</text>
</comment>
<comment type="function">
    <text evidence="2">Specific and highly efficient GDP-D-glucose phosphorylase regulating the levels of GDP-D-glucose in cells.</text>
</comment>
<comment type="subcellular location">
    <subcellularLocation>
        <location evidence="3">Cytoplasm</location>
    </subcellularLocation>
</comment>
<dbReference type="Pfam" id="PF26216">
    <property type="entry name" value="GDPGP1_C"/>
    <property type="match status" value="1"/>
</dbReference>
<evidence type="ECO:0000256" key="9">
    <source>
        <dbReference type="ARBA" id="ARBA00022679"/>
    </source>
</evidence>
<evidence type="ECO:0000256" key="5">
    <source>
        <dbReference type="ARBA" id="ARBA00012507"/>
    </source>
</evidence>
<dbReference type="GO" id="GO:0000166">
    <property type="term" value="F:nucleotide binding"/>
    <property type="evidence" value="ECO:0007669"/>
    <property type="project" value="UniProtKB-KW"/>
</dbReference>